<proteinExistence type="predicted"/>
<organism evidence="1 2">
    <name type="scientific">Flexibacter flexilis DSM 6793</name>
    <dbReference type="NCBI Taxonomy" id="927664"/>
    <lineage>
        <taxon>Bacteria</taxon>
        <taxon>Pseudomonadati</taxon>
        <taxon>Bacteroidota</taxon>
        <taxon>Cytophagia</taxon>
        <taxon>Cytophagales</taxon>
        <taxon>Flexibacteraceae</taxon>
        <taxon>Flexibacter</taxon>
    </lineage>
</organism>
<dbReference type="EMBL" id="FOLE01000002">
    <property type="protein sequence ID" value="SFB93534.1"/>
    <property type="molecule type" value="Genomic_DNA"/>
</dbReference>
<keyword evidence="2" id="KW-1185">Reference proteome</keyword>
<evidence type="ECO:0000313" key="1">
    <source>
        <dbReference type="EMBL" id="SFB93534.1"/>
    </source>
</evidence>
<protein>
    <submittedName>
        <fullName evidence="1">Uncharacterized protein</fullName>
    </submittedName>
</protein>
<sequence length="664" mass="73015">MTINNLGMIGNAFKGSYYTGSPSCQFPAKSGVEHLFQGGLWVGGKNSNGEISVTTGAFESSAGYSAGSPNFEMTAPVGATLGERSSLFNSPLYNPNAISHQDFYADFTDRNLVVPGTSKPVTQTATGTTIPHKPLGLDVHFESYNWNFVFANFFVILNYEITNNSTQDIDSVYFATWADGVIRNVNRTAPGGTAFFNKGGNGYVDSLYLGYEFDAAGDVGFTESFFALKYLGASDVDGTNKDPRFSPNFKVHYNTWEFGSVGLYAAPQSDLERYVKMTDGLNYRSDWNTIQTQISQPSNRSTLITAGPFKKIRSGEKVTVSFAVICAKKVDDGLPNTANTVAQKANLLKNTSWAQTAYNGEDVNANGILDEGEDVDENGKITRFVLPSPPNIPPTKVIARDNAIDIYWTKFAEESVDPISRKKDFEGYKIYKSKLGYDVQSTIDVASNLELVATYDKPGDKIGYDNGFEPITLAKPVTFGEDTTTKYYYKYTLNNIQNGWQYVVAVTAFDQGDEVNNLDILESAPLANVYHVFAGKPANGNIKSTDPFVYPNPYYAGASWEGPSTRAEDKKLMFANLPKRARVRIFSLAGDLIDSFEHNQSYKGEDAGWYSTYSSVSNTVFSGGEHAWDLLSANSQIIARGLYLYSVEDLDNNKVFQGKFAVIK</sequence>
<evidence type="ECO:0000313" key="2">
    <source>
        <dbReference type="Proteomes" id="UP000199514"/>
    </source>
</evidence>
<name>A0A1I1F2H8_9BACT</name>
<gene>
    <name evidence="1" type="ORF">SAMN05421780_10221</name>
</gene>
<dbReference type="Proteomes" id="UP000199514">
    <property type="component" value="Unassembled WGS sequence"/>
</dbReference>
<dbReference type="STRING" id="927664.SAMN05421780_10221"/>
<accession>A0A1I1F2H8</accession>
<dbReference type="AlphaFoldDB" id="A0A1I1F2H8"/>
<reference evidence="1 2" key="1">
    <citation type="submission" date="2016-10" db="EMBL/GenBank/DDBJ databases">
        <authorList>
            <person name="de Groot N.N."/>
        </authorList>
    </citation>
    <scope>NUCLEOTIDE SEQUENCE [LARGE SCALE GENOMIC DNA]</scope>
    <source>
        <strain evidence="1 2">DSM 6793</strain>
    </source>
</reference>